<reference evidence="2 3" key="1">
    <citation type="journal article" date="2018" name="PLoS Pathog.">
        <title>Evolution of structural diversity of trichothecenes, a family of toxins produced by plant pathogenic and entomopathogenic fungi.</title>
        <authorList>
            <person name="Proctor R.H."/>
            <person name="McCormick S.P."/>
            <person name="Kim H.S."/>
            <person name="Cardoza R.E."/>
            <person name="Stanley A.M."/>
            <person name="Lindo L."/>
            <person name="Kelly A."/>
            <person name="Brown D.W."/>
            <person name="Lee T."/>
            <person name="Vaughan M.M."/>
            <person name="Alexander N.J."/>
            <person name="Busman M."/>
            <person name="Gutierrez S."/>
        </authorList>
    </citation>
    <scope>NUCLEOTIDE SEQUENCE [LARGE SCALE GENOMIC DNA]</scope>
    <source>
        <strain evidence="2 3">NRRL 3299</strain>
    </source>
</reference>
<comment type="caution">
    <text evidence="2">The sequence shown here is derived from an EMBL/GenBank/DDBJ whole genome shotgun (WGS) entry which is preliminary data.</text>
</comment>
<feature type="compositionally biased region" description="Low complexity" evidence="1">
    <location>
        <begin position="533"/>
        <end position="544"/>
    </location>
</feature>
<feature type="region of interest" description="Disordered" evidence="1">
    <location>
        <begin position="403"/>
        <end position="612"/>
    </location>
</feature>
<dbReference type="GO" id="GO:0016787">
    <property type="term" value="F:hydrolase activity"/>
    <property type="evidence" value="ECO:0007669"/>
    <property type="project" value="UniProtKB-KW"/>
</dbReference>
<accession>A0A395SX63</accession>
<keyword evidence="2" id="KW-0378">Hydrolase</keyword>
<organism evidence="2 3">
    <name type="scientific">Fusarium sporotrichioides</name>
    <dbReference type="NCBI Taxonomy" id="5514"/>
    <lineage>
        <taxon>Eukaryota</taxon>
        <taxon>Fungi</taxon>
        <taxon>Dikarya</taxon>
        <taxon>Ascomycota</taxon>
        <taxon>Pezizomycotina</taxon>
        <taxon>Sordariomycetes</taxon>
        <taxon>Hypocreomycetidae</taxon>
        <taxon>Hypocreales</taxon>
        <taxon>Nectriaceae</taxon>
        <taxon>Fusarium</taxon>
    </lineage>
</organism>
<gene>
    <name evidence="2" type="ORF">FSPOR_118</name>
</gene>
<proteinExistence type="predicted"/>
<dbReference type="STRING" id="5514.A0A395SX63"/>
<feature type="compositionally biased region" description="Low complexity" evidence="1">
    <location>
        <begin position="173"/>
        <end position="190"/>
    </location>
</feature>
<evidence type="ECO:0000313" key="3">
    <source>
        <dbReference type="Proteomes" id="UP000266152"/>
    </source>
</evidence>
<dbReference type="EMBL" id="PXOF01000003">
    <property type="protein sequence ID" value="RGP76535.1"/>
    <property type="molecule type" value="Genomic_DNA"/>
</dbReference>
<feature type="region of interest" description="Disordered" evidence="1">
    <location>
        <begin position="130"/>
        <end position="190"/>
    </location>
</feature>
<name>A0A395SX63_FUSSP</name>
<feature type="compositionally biased region" description="Basic and acidic residues" evidence="1">
    <location>
        <begin position="163"/>
        <end position="172"/>
    </location>
</feature>
<protein>
    <submittedName>
        <fullName evidence="2">Ubiquitin carboxyl-terminal hydrolase 19</fullName>
    </submittedName>
</protein>
<keyword evidence="3" id="KW-1185">Reference proteome</keyword>
<dbReference type="AlphaFoldDB" id="A0A395SX63"/>
<evidence type="ECO:0000256" key="1">
    <source>
        <dbReference type="SAM" id="MobiDB-lite"/>
    </source>
</evidence>
<sequence>MDPRFFVSREDLYTLQMEVKQVQYAQSNHAERLLRLEKKQADDAALKSVWNSPFPGVLSGTPQTGELTAQHSKLFSNGTLGPVSIPHNDMFDDLDEQGEELLGSLHLGPAEEEPVRRGAASRANSVRFDESALHGSSWGGPGNRHSGDFGPVRPGSGLMMERSLSHKSDGRHSSAGHSVHSHHSVASGRASSLGLDNNFAVGDDDDDSFDIPGPPPALFVLGTVPSIVRCWLTPNFGHSTLLYADVCSGSQKSTVDFSLLRELDLVDEIQRDVDGIHRVRLNVYFAEALSTHHGSRSSSPRPPVPSITVLFEVSGIIEQPAQPTDRKAIRIYLGSDVLRAHSADILFSQNTMTLRGDERERLQIPFVRPEDENAFRNICTTNLVPEKPKLNANAAPFVSGDFSQASQESIHDMEPTNNQGYESRSEMSPMASEAALNKRPGSRGSLSGAESERSRRVTNGEAASPKDGTAEHSASETSQREPPSGIWGSWRHGPGNVADGPQRDGSLSGYQPAGRGRNMKVLKPQKSVSRAGSSFDPSPSAKSSMDSRRKSQAGVGENGVTPANRWEAKRVMSVGSAEHKAQSQSQSSLSSVSREGRNSNGNSNNALPRSANPVGVASAFSWMTPTSKPKATAGSE</sequence>
<evidence type="ECO:0000313" key="2">
    <source>
        <dbReference type="EMBL" id="RGP76535.1"/>
    </source>
</evidence>
<dbReference type="Proteomes" id="UP000266152">
    <property type="component" value="Unassembled WGS sequence"/>
</dbReference>
<feature type="compositionally biased region" description="Low complexity" evidence="1">
    <location>
        <begin position="582"/>
        <end position="605"/>
    </location>
</feature>